<dbReference type="Gene3D" id="3.30.160.60">
    <property type="entry name" value="Classic Zinc Finger"/>
    <property type="match status" value="1"/>
</dbReference>
<evidence type="ECO:0000256" key="15">
    <source>
        <dbReference type="ARBA" id="ARBA00023054"/>
    </source>
</evidence>
<evidence type="ECO:0000259" key="19">
    <source>
        <dbReference type="PROSITE" id="PS50089"/>
    </source>
</evidence>
<dbReference type="InterPro" id="IPR001841">
    <property type="entry name" value="Znf_RING"/>
</dbReference>
<proteinExistence type="evidence at transcript level"/>
<dbReference type="Gene3D" id="2.60.120.920">
    <property type="match status" value="1"/>
</dbReference>
<dbReference type="CDD" id="cd16597">
    <property type="entry name" value="RING-HC_TRIM25_C-IV"/>
    <property type="match status" value="1"/>
</dbReference>
<dbReference type="Gene3D" id="4.10.830.40">
    <property type="match status" value="1"/>
</dbReference>
<keyword evidence="12" id="KW-0833">Ubl conjugation pathway</keyword>
<dbReference type="GO" id="GO:0061630">
    <property type="term" value="F:ubiquitin protein ligase activity"/>
    <property type="evidence" value="ECO:0007669"/>
    <property type="project" value="UniProtKB-EC"/>
</dbReference>
<dbReference type="InterPro" id="IPR051051">
    <property type="entry name" value="E3_ubiq-ligase_TRIM/RNF"/>
</dbReference>
<feature type="region of interest" description="Disordered" evidence="18">
    <location>
        <begin position="367"/>
        <end position="479"/>
    </location>
</feature>
<protein>
    <recommendedName>
        <fullName evidence="5">RING-type E3 ubiquitin transferase</fullName>
        <ecNumber evidence="5">2.3.2.27</ecNumber>
    </recommendedName>
</protein>
<evidence type="ECO:0000256" key="4">
    <source>
        <dbReference type="ARBA" id="ARBA00004906"/>
    </source>
</evidence>
<evidence type="ECO:0000256" key="2">
    <source>
        <dbReference type="ARBA" id="ARBA00004123"/>
    </source>
</evidence>
<dbReference type="SMART" id="SM00184">
    <property type="entry name" value="RING"/>
    <property type="match status" value="1"/>
</dbReference>
<evidence type="ECO:0000256" key="7">
    <source>
        <dbReference type="ARBA" id="ARBA00022553"/>
    </source>
</evidence>
<evidence type="ECO:0000256" key="18">
    <source>
        <dbReference type="SAM" id="MobiDB-lite"/>
    </source>
</evidence>
<evidence type="ECO:0000256" key="1">
    <source>
        <dbReference type="ARBA" id="ARBA00000900"/>
    </source>
</evidence>
<dbReference type="FunFam" id="2.60.120.920:FF:000045">
    <property type="entry name" value="E3 ubiquitin/ISG15 ligase TRIM25"/>
    <property type="match status" value="1"/>
</dbReference>
<keyword evidence="16" id="KW-0539">Nucleus</keyword>
<dbReference type="Pfam" id="PF13765">
    <property type="entry name" value="PRY"/>
    <property type="match status" value="1"/>
</dbReference>
<dbReference type="Pfam" id="PF00622">
    <property type="entry name" value="SPRY"/>
    <property type="match status" value="1"/>
</dbReference>
<keyword evidence="9" id="KW-0808">Transferase</keyword>
<dbReference type="InterPro" id="IPR006574">
    <property type="entry name" value="PRY"/>
</dbReference>
<accession>A0A3S9JKH0</accession>
<keyword evidence="10" id="KW-0479">Metal-binding</keyword>
<dbReference type="GO" id="GO:0005634">
    <property type="term" value="C:nucleus"/>
    <property type="evidence" value="ECO:0007669"/>
    <property type="project" value="UniProtKB-SubCell"/>
</dbReference>
<dbReference type="Pfam" id="PF25600">
    <property type="entry name" value="TRIM_CC"/>
    <property type="match status" value="1"/>
</dbReference>
<dbReference type="InterPro" id="IPR058030">
    <property type="entry name" value="TRIM8/14/16/25/29/45/65_CC"/>
</dbReference>
<dbReference type="SUPFAM" id="SSF57845">
    <property type="entry name" value="B-box zinc-binding domain"/>
    <property type="match status" value="1"/>
</dbReference>
<dbReference type="PANTHER" id="PTHR25465">
    <property type="entry name" value="B-BOX DOMAIN CONTAINING"/>
    <property type="match status" value="1"/>
</dbReference>
<feature type="domain" description="B30.2/SPRY" evidence="20">
    <location>
        <begin position="505"/>
        <end position="698"/>
    </location>
</feature>
<evidence type="ECO:0000256" key="8">
    <source>
        <dbReference type="ARBA" id="ARBA00022588"/>
    </source>
</evidence>
<dbReference type="CDD" id="cd19776">
    <property type="entry name" value="Bbox2_TRIM25_C-IV"/>
    <property type="match status" value="1"/>
</dbReference>
<keyword evidence="15" id="KW-0175">Coiled coil</keyword>
<dbReference type="InterPro" id="IPR001870">
    <property type="entry name" value="B30.2/SPRY"/>
</dbReference>
<dbReference type="InterPro" id="IPR043136">
    <property type="entry name" value="B30.2/SPRY_sf"/>
</dbReference>
<dbReference type="InterPro" id="IPR013083">
    <property type="entry name" value="Znf_RING/FYVE/PHD"/>
</dbReference>
<feature type="compositionally biased region" description="Polar residues" evidence="18">
    <location>
        <begin position="378"/>
        <end position="391"/>
    </location>
</feature>
<feature type="domain" description="RING-type" evidence="19">
    <location>
        <begin position="20"/>
        <end position="58"/>
    </location>
</feature>
<name>A0A3S9JKH0_LARCR</name>
<comment type="subcellular location">
    <subcellularLocation>
        <location evidence="3">Cytoplasm</location>
    </subcellularLocation>
    <subcellularLocation>
        <location evidence="2">Nucleus</location>
    </subcellularLocation>
</comment>
<keyword evidence="14" id="KW-0391">Immunity</keyword>
<dbReference type="SMART" id="SM00589">
    <property type="entry name" value="PRY"/>
    <property type="match status" value="1"/>
</dbReference>
<keyword evidence="11 17" id="KW-0863">Zinc-finger</keyword>
<dbReference type="SMART" id="SM00449">
    <property type="entry name" value="SPRY"/>
    <property type="match status" value="1"/>
</dbReference>
<keyword evidence="7" id="KW-0597">Phosphoprotein</keyword>
<evidence type="ECO:0000256" key="11">
    <source>
        <dbReference type="ARBA" id="ARBA00022771"/>
    </source>
</evidence>
<dbReference type="GO" id="GO:0008270">
    <property type="term" value="F:zinc ion binding"/>
    <property type="evidence" value="ECO:0007669"/>
    <property type="project" value="UniProtKB-KW"/>
</dbReference>
<organism evidence="21">
    <name type="scientific">Larimichthys crocea</name>
    <name type="common">Large yellow croaker</name>
    <name type="synonym">Pseudosciaena crocea</name>
    <dbReference type="NCBI Taxonomy" id="215358"/>
    <lineage>
        <taxon>Eukaryota</taxon>
        <taxon>Metazoa</taxon>
        <taxon>Chordata</taxon>
        <taxon>Craniata</taxon>
        <taxon>Vertebrata</taxon>
        <taxon>Euteleostomi</taxon>
        <taxon>Actinopterygii</taxon>
        <taxon>Neopterygii</taxon>
        <taxon>Teleostei</taxon>
        <taxon>Neoteleostei</taxon>
        <taxon>Acanthomorphata</taxon>
        <taxon>Eupercaria</taxon>
        <taxon>Sciaenidae</taxon>
        <taxon>Larimichthys</taxon>
    </lineage>
</organism>
<dbReference type="SUPFAM" id="SSF57850">
    <property type="entry name" value="RING/U-box"/>
    <property type="match status" value="1"/>
</dbReference>
<evidence type="ECO:0000256" key="5">
    <source>
        <dbReference type="ARBA" id="ARBA00012483"/>
    </source>
</evidence>
<evidence type="ECO:0000313" key="21">
    <source>
        <dbReference type="EMBL" id="AZP54344.1"/>
    </source>
</evidence>
<evidence type="ECO:0000256" key="10">
    <source>
        <dbReference type="ARBA" id="ARBA00022723"/>
    </source>
</evidence>
<dbReference type="PANTHER" id="PTHR25465:SF77">
    <property type="entry name" value="E3 UBIQUITIN_ISG15 LIGASE TRIM25"/>
    <property type="match status" value="1"/>
</dbReference>
<reference evidence="22" key="2">
    <citation type="submission" date="2018-12" db="EMBL/GenBank/DDBJ databases">
        <authorList>
            <person name="Zhou Z."/>
            <person name="Zhang J."/>
        </authorList>
    </citation>
    <scope>NUCLEOTIDE SEQUENCE</scope>
    <source>
        <tissue evidence="22">Spleen</tissue>
    </source>
</reference>
<dbReference type="AlphaFoldDB" id="A0A3S9JKH0"/>
<evidence type="ECO:0000256" key="13">
    <source>
        <dbReference type="ARBA" id="ARBA00022833"/>
    </source>
</evidence>
<dbReference type="GO" id="GO:0045087">
    <property type="term" value="P:innate immune response"/>
    <property type="evidence" value="ECO:0007669"/>
    <property type="project" value="UniProtKB-KW"/>
</dbReference>
<evidence type="ECO:0000256" key="9">
    <source>
        <dbReference type="ARBA" id="ARBA00022679"/>
    </source>
</evidence>
<dbReference type="Gene3D" id="3.30.40.10">
    <property type="entry name" value="Zinc/RING finger domain, C3HC4 (zinc finger)"/>
    <property type="match status" value="1"/>
</dbReference>
<evidence type="ECO:0000313" key="22">
    <source>
        <dbReference type="EMBL" id="QGQ60787.1"/>
    </source>
</evidence>
<dbReference type="InterPro" id="IPR013320">
    <property type="entry name" value="ConA-like_dom_sf"/>
</dbReference>
<gene>
    <name evidence="21" type="primary">TRIM25</name>
</gene>
<feature type="compositionally biased region" description="Basic residues" evidence="18">
    <location>
        <begin position="454"/>
        <end position="466"/>
    </location>
</feature>
<dbReference type="Pfam" id="PF13445">
    <property type="entry name" value="zf-RING_UBOX"/>
    <property type="match status" value="1"/>
</dbReference>
<dbReference type="InterPro" id="IPR003879">
    <property type="entry name" value="Butyrophylin_SPRY"/>
</dbReference>
<dbReference type="PROSITE" id="PS50188">
    <property type="entry name" value="B302_SPRY"/>
    <property type="match status" value="1"/>
</dbReference>
<keyword evidence="6" id="KW-0963">Cytoplasm</keyword>
<evidence type="ECO:0000256" key="12">
    <source>
        <dbReference type="ARBA" id="ARBA00022786"/>
    </source>
</evidence>
<evidence type="ECO:0000256" key="17">
    <source>
        <dbReference type="PROSITE-ProRule" id="PRU00175"/>
    </source>
</evidence>
<evidence type="ECO:0000256" key="3">
    <source>
        <dbReference type="ARBA" id="ARBA00004496"/>
    </source>
</evidence>
<dbReference type="EC" id="2.3.2.27" evidence="5"/>
<dbReference type="PRINTS" id="PR01407">
    <property type="entry name" value="BUTYPHLNCDUF"/>
</dbReference>
<evidence type="ECO:0000256" key="6">
    <source>
        <dbReference type="ARBA" id="ARBA00022490"/>
    </source>
</evidence>
<dbReference type="SUPFAM" id="SSF49899">
    <property type="entry name" value="Concanavalin A-like lectins/glucanases"/>
    <property type="match status" value="1"/>
</dbReference>
<comment type="pathway">
    <text evidence="4">Protein modification; protein ubiquitination.</text>
</comment>
<reference evidence="21" key="1">
    <citation type="journal article" date="2018" name="Fish Shellfish Immunol.">
        <title>The two TRIM25 isoforms were differentially induced in Larimichthys crocea post poly (I:C) stimulation.</title>
        <authorList>
            <person name="Zhou Z."/>
            <person name="Wei K."/>
            <person name="Zhang J."/>
        </authorList>
    </citation>
    <scope>NUCLEOTIDE SEQUENCE</scope>
    <source>
        <tissue evidence="21">Liver</tissue>
    </source>
</reference>
<dbReference type="InterPro" id="IPR027370">
    <property type="entry name" value="Znf-RING_euk"/>
</dbReference>
<dbReference type="InterPro" id="IPR003877">
    <property type="entry name" value="SPRY_dom"/>
</dbReference>
<evidence type="ECO:0000256" key="16">
    <source>
        <dbReference type="ARBA" id="ARBA00023242"/>
    </source>
</evidence>
<dbReference type="EMBL" id="MH998008">
    <property type="protein sequence ID" value="AZP54344.1"/>
    <property type="molecule type" value="mRNA"/>
</dbReference>
<sequence>MATMDESPFSLISLEDELSCSICLSPFNCPVTIPCGHNFCQDCLLATWKDCYSCPQCRTVFATKPELKKNTVLSTVVETLNSRLTKSGASVIPEKSKAKKKDVIRCDACMEAEASQTCHTCMASFCEEHLRPHRENPVFRVHQLTAPVSNLLERICTDHHKLMEFYCSQHARSICSICLQQVHKGCSFISSEDQRNLKESDLRGKLGLLDGKITKNETVVSQMRDMQNKLKDSATKRMKTLSAEYQQMRVMLARDERDALMAVERELESGQAKLKGLMKKFTENIDSMSKAKEDIHSLLSQSQTLGFLQASYNLPQNTNFDPYTPRINLDSKKVIASQAFAAALKEHLAEMFNQPFEARQVMLKPEKSAVPVSGGTGSQPESEQSDLQWQRRNPRSHSPGRSIMQPFIRPWNPVQHAQASASGFKPLSPGTMGLEPQWGLMATPQGSGSPPKAVSKKKVQKPKKGQKSTEDTMGNENLSSSMENLLEFNGKEAESREQPVAVTSDIPPNITSSEKRGELLKYATVLTLDQKTAHKRIALNEGFTKASVSDEHENYPDSPERFTVCSQVLTSKGFSRGRHYWEVKLSSNNFIGLGLAYKSIDRKGPTSRLGRNAQSWCVEWFNVKLSAWHNSSETVLVNPNSKRVGVLLDCEEGTATFYNVAGRAYPFHSFVFPFTEAVYPAFWIFSSGSSISLCKLQD</sequence>
<dbReference type="InterPro" id="IPR017907">
    <property type="entry name" value="Znf_RING_CS"/>
</dbReference>
<dbReference type="PROSITE" id="PS50089">
    <property type="entry name" value="ZF_RING_2"/>
    <property type="match status" value="1"/>
</dbReference>
<evidence type="ECO:0000259" key="20">
    <source>
        <dbReference type="PROSITE" id="PS50188"/>
    </source>
</evidence>
<dbReference type="PROSITE" id="PS00518">
    <property type="entry name" value="ZF_RING_1"/>
    <property type="match status" value="1"/>
</dbReference>
<keyword evidence="13" id="KW-0862">Zinc</keyword>
<evidence type="ECO:0000256" key="14">
    <source>
        <dbReference type="ARBA" id="ARBA00022859"/>
    </source>
</evidence>
<comment type="catalytic activity">
    <reaction evidence="1">
        <text>S-ubiquitinyl-[E2 ubiquitin-conjugating enzyme]-L-cysteine + [acceptor protein]-L-lysine = [E2 ubiquitin-conjugating enzyme]-L-cysteine + N(6)-ubiquitinyl-[acceptor protein]-L-lysine.</text>
        <dbReference type="EC" id="2.3.2.27"/>
    </reaction>
</comment>
<dbReference type="GO" id="GO:0005737">
    <property type="term" value="C:cytoplasm"/>
    <property type="evidence" value="ECO:0007669"/>
    <property type="project" value="UniProtKB-SubCell"/>
</dbReference>
<dbReference type="EMBL" id="MK327541">
    <property type="protein sequence ID" value="QGQ60787.1"/>
    <property type="molecule type" value="mRNA"/>
</dbReference>
<keyword evidence="8" id="KW-0399">Innate immunity</keyword>